<feature type="coiled-coil region" evidence="1">
    <location>
        <begin position="599"/>
        <end position="633"/>
    </location>
</feature>
<keyword evidence="1" id="KW-0175">Coiled coil</keyword>
<feature type="coiled-coil region" evidence="1">
    <location>
        <begin position="198"/>
        <end position="264"/>
    </location>
</feature>
<feature type="coiled-coil region" evidence="1">
    <location>
        <begin position="485"/>
        <end position="519"/>
    </location>
</feature>
<evidence type="ECO:0000256" key="1">
    <source>
        <dbReference type="SAM" id="Coils"/>
    </source>
</evidence>
<keyword evidence="4" id="KW-1185">Reference proteome</keyword>
<dbReference type="GO" id="GO:0060271">
    <property type="term" value="P:cilium assembly"/>
    <property type="evidence" value="ECO:0007669"/>
    <property type="project" value="TreeGrafter"/>
</dbReference>
<dbReference type="GeneID" id="9686480"/>
<dbReference type="OMA" id="KCERDTF"/>
<proteinExistence type="predicted"/>
<evidence type="ECO:0000313" key="3">
    <source>
        <dbReference type="EMBL" id="EEH54956.1"/>
    </source>
</evidence>
<gene>
    <name evidence="3" type="ORF">MICPUCDRAFT_41421</name>
</gene>
<dbReference type="STRING" id="564608.C1MZZ7"/>
<evidence type="ECO:0000256" key="2">
    <source>
        <dbReference type="SAM" id="MobiDB-lite"/>
    </source>
</evidence>
<feature type="compositionally biased region" description="Basic and acidic residues" evidence="2">
    <location>
        <begin position="1"/>
        <end position="23"/>
    </location>
</feature>
<sequence>MGKAKDRLERLLDELNKDARGDDGDTDDTDATPSTVSGVTEAENEVEAIRRMAAAREGRDPDDGPHLGRLEMKVAQRTAKLEERLAILVEENVKKDERHLEAMVAKEKAFDAERQKMLDAVNHLKAKQTELERLAPPLREAIAEAKNDVQSVVCSQERLKELKTMDAKDLSLREFCVLRVHEETASLRADLDITRVERDAARDAASRAKLDNERLVRETRRATANISASEQDNAAERAALDARCERLSKDLEDALVRCEVLTAKGAMYDEVAASVDAHKTRAHECERAAAVASANESLVRKERDSLAEQLSSTRHRADLLTQDKAYLSREVDAHAERERKAEMEEDRMREKISELKAQRDDLREKLMRGNDEASAAHEERLRAEVERLRVKAAEDLAALREEHASQRDREIRALKDLRDAAVNDASGARLELNDARRDYDDLLAAHRSSQKSSDVSIAQLTGELRMKAMELERISMLHGESVGNNKVMRMECEMLTKKCRLLEQQYVSLENEARRRQSDVDLTLAEQAARLEHYEALEQELDDAVVREAADGQAASVSGGENRVTALAALGGAVPASLRRRLQQSVALGRRCNELEKQCKLACDAKDDMTRRVEDLEQQLRRAQSRVSDATQPYNYLVDRIAAAENDADAAASRERVAVQQLNAAKANAAAAHAEADALRRDLKRALDERGNVAKLKAMLIKQQAGRSGGGRSRAPLKDLPPLQGK</sequence>
<dbReference type="KEGG" id="mpp:MICPUCDRAFT_41421"/>
<dbReference type="RefSeq" id="XP_003061306.1">
    <property type="nucleotide sequence ID" value="XM_003061260.1"/>
</dbReference>
<dbReference type="EMBL" id="GG663743">
    <property type="protein sequence ID" value="EEH54956.1"/>
    <property type="molecule type" value="Genomic_DNA"/>
</dbReference>
<dbReference type="InterPro" id="IPR026205">
    <property type="entry name" value="PIBF1"/>
</dbReference>
<feature type="region of interest" description="Disordered" evidence="2">
    <location>
        <begin position="1"/>
        <end position="43"/>
    </location>
</feature>
<organism evidence="4">
    <name type="scientific">Micromonas pusilla (strain CCMP1545)</name>
    <name type="common">Picoplanktonic green alga</name>
    <dbReference type="NCBI Taxonomy" id="564608"/>
    <lineage>
        <taxon>Eukaryota</taxon>
        <taxon>Viridiplantae</taxon>
        <taxon>Chlorophyta</taxon>
        <taxon>Mamiellophyceae</taxon>
        <taxon>Mamiellales</taxon>
        <taxon>Mamiellaceae</taxon>
        <taxon>Micromonas</taxon>
    </lineage>
</organism>
<feature type="coiled-coil region" evidence="1">
    <location>
        <begin position="338"/>
        <end position="409"/>
    </location>
</feature>
<protein>
    <submittedName>
        <fullName evidence="3">Predicted protein</fullName>
    </submittedName>
</protein>
<dbReference type="OrthoDB" id="299638at2759"/>
<dbReference type="PANTHER" id="PTHR18950">
    <property type="entry name" value="PROGESTERONE-INDUCED BLOCKING FACTOR 1"/>
    <property type="match status" value="1"/>
</dbReference>
<dbReference type="Proteomes" id="UP000001876">
    <property type="component" value="Unassembled WGS sequence"/>
</dbReference>
<reference evidence="3 4" key="1">
    <citation type="journal article" date="2009" name="Science">
        <title>Green evolution and dynamic adaptations revealed by genomes of the marine picoeukaryotes Micromonas.</title>
        <authorList>
            <person name="Worden A.Z."/>
            <person name="Lee J.H."/>
            <person name="Mock T."/>
            <person name="Rouze P."/>
            <person name="Simmons M.P."/>
            <person name="Aerts A.L."/>
            <person name="Allen A.E."/>
            <person name="Cuvelier M.L."/>
            <person name="Derelle E."/>
            <person name="Everett M.V."/>
            <person name="Foulon E."/>
            <person name="Grimwood J."/>
            <person name="Gundlach H."/>
            <person name="Henrissat B."/>
            <person name="Napoli C."/>
            <person name="McDonald S.M."/>
            <person name="Parker M.S."/>
            <person name="Rombauts S."/>
            <person name="Salamov A."/>
            <person name="Von Dassow P."/>
            <person name="Badger J.H."/>
            <person name="Coutinho P.M."/>
            <person name="Demir E."/>
            <person name="Dubchak I."/>
            <person name="Gentemann C."/>
            <person name="Eikrem W."/>
            <person name="Gready J.E."/>
            <person name="John U."/>
            <person name="Lanier W."/>
            <person name="Lindquist E.A."/>
            <person name="Lucas S."/>
            <person name="Mayer K.F."/>
            <person name="Moreau H."/>
            <person name="Not F."/>
            <person name="Otillar R."/>
            <person name="Panaud O."/>
            <person name="Pangilinan J."/>
            <person name="Paulsen I."/>
            <person name="Piegu B."/>
            <person name="Poliakov A."/>
            <person name="Robbens S."/>
            <person name="Schmutz J."/>
            <person name="Toulza E."/>
            <person name="Wyss T."/>
            <person name="Zelensky A."/>
            <person name="Zhou K."/>
            <person name="Armbrust E.V."/>
            <person name="Bhattacharya D."/>
            <person name="Goodenough U.W."/>
            <person name="Van de Peer Y."/>
            <person name="Grigoriev I.V."/>
        </authorList>
    </citation>
    <scope>NUCLEOTIDE SEQUENCE [LARGE SCALE GENOMIC DNA]</scope>
    <source>
        <strain evidence="3 4">CCMP1545</strain>
    </source>
</reference>
<name>C1MZZ7_MICPC</name>
<evidence type="ECO:0000313" key="4">
    <source>
        <dbReference type="Proteomes" id="UP000001876"/>
    </source>
</evidence>
<feature type="coiled-coil region" evidence="1">
    <location>
        <begin position="662"/>
        <end position="689"/>
    </location>
</feature>
<dbReference type="PANTHER" id="PTHR18950:SF0">
    <property type="entry name" value="PROGESTERONE IMMUNOMODULATORY BINDING FACTOR 1"/>
    <property type="match status" value="1"/>
</dbReference>
<accession>C1MZZ7</accession>
<dbReference type="AlphaFoldDB" id="C1MZZ7"/>
<feature type="region of interest" description="Disordered" evidence="2">
    <location>
        <begin position="703"/>
        <end position="726"/>
    </location>
</feature>
<dbReference type="eggNOG" id="ENOG502RRDP">
    <property type="taxonomic scope" value="Eukaryota"/>
</dbReference>
<dbReference type="GO" id="GO:0005815">
    <property type="term" value="C:microtubule organizing center"/>
    <property type="evidence" value="ECO:0007669"/>
    <property type="project" value="TreeGrafter"/>
</dbReference>